<dbReference type="Pfam" id="PF00924">
    <property type="entry name" value="MS_channel_2nd"/>
    <property type="match status" value="1"/>
</dbReference>
<evidence type="ECO:0000313" key="7">
    <source>
        <dbReference type="EMBL" id="PSR22690.1"/>
    </source>
</evidence>
<protein>
    <submittedName>
        <fullName evidence="7">Mechanosensitive ion channel family protein</fullName>
    </submittedName>
</protein>
<keyword evidence="4 5" id="KW-0472">Membrane</keyword>
<feature type="transmembrane region" description="Helical" evidence="5">
    <location>
        <begin position="90"/>
        <end position="111"/>
    </location>
</feature>
<dbReference type="InterPro" id="IPR045275">
    <property type="entry name" value="MscS_archaea/bacteria_type"/>
</dbReference>
<evidence type="ECO:0000256" key="2">
    <source>
        <dbReference type="ARBA" id="ARBA00022692"/>
    </source>
</evidence>
<evidence type="ECO:0000256" key="3">
    <source>
        <dbReference type="ARBA" id="ARBA00022989"/>
    </source>
</evidence>
<keyword evidence="3 5" id="KW-1133">Transmembrane helix</keyword>
<dbReference type="GO" id="GO:0008381">
    <property type="term" value="F:mechanosensitive monoatomic ion channel activity"/>
    <property type="evidence" value="ECO:0007669"/>
    <property type="project" value="InterPro"/>
</dbReference>
<dbReference type="PANTHER" id="PTHR30221:SF1">
    <property type="entry name" value="SMALL-CONDUCTANCE MECHANOSENSITIVE CHANNEL"/>
    <property type="match status" value="1"/>
</dbReference>
<keyword evidence="2 5" id="KW-0812">Transmembrane</keyword>
<evidence type="ECO:0000256" key="5">
    <source>
        <dbReference type="SAM" id="Phobius"/>
    </source>
</evidence>
<evidence type="ECO:0000313" key="8">
    <source>
        <dbReference type="Proteomes" id="UP000241848"/>
    </source>
</evidence>
<feature type="domain" description="Mechanosensitive ion channel MscS" evidence="6">
    <location>
        <begin position="136"/>
        <end position="215"/>
    </location>
</feature>
<dbReference type="InterPro" id="IPR010920">
    <property type="entry name" value="LSM_dom_sf"/>
</dbReference>
<dbReference type="InterPro" id="IPR006685">
    <property type="entry name" value="MscS_channel_2nd"/>
</dbReference>
<feature type="transmembrane region" description="Helical" evidence="5">
    <location>
        <begin position="16"/>
        <end position="33"/>
    </location>
</feature>
<comment type="caution">
    <text evidence="7">The sequence shown here is derived from an EMBL/GenBank/DDBJ whole genome shotgun (WGS) entry which is preliminary data.</text>
</comment>
<dbReference type="InterPro" id="IPR023408">
    <property type="entry name" value="MscS_beta-dom_sf"/>
</dbReference>
<proteinExistence type="predicted"/>
<dbReference type="Proteomes" id="UP000241848">
    <property type="component" value="Unassembled WGS sequence"/>
</dbReference>
<evidence type="ECO:0000259" key="6">
    <source>
        <dbReference type="Pfam" id="PF00924"/>
    </source>
</evidence>
<comment type="subcellular location">
    <subcellularLocation>
        <location evidence="1">Membrane</location>
    </subcellularLocation>
</comment>
<evidence type="ECO:0000256" key="1">
    <source>
        <dbReference type="ARBA" id="ARBA00004370"/>
    </source>
</evidence>
<name>A0A2T2WKE0_9FIRM</name>
<dbReference type="AlphaFoldDB" id="A0A2T2WKE0"/>
<dbReference type="EMBL" id="PXYV01000013">
    <property type="protein sequence ID" value="PSR22690.1"/>
    <property type="molecule type" value="Genomic_DNA"/>
</dbReference>
<feature type="transmembrane region" description="Helical" evidence="5">
    <location>
        <begin position="53"/>
        <end position="69"/>
    </location>
</feature>
<dbReference type="Gene3D" id="1.10.287.1260">
    <property type="match status" value="1"/>
</dbReference>
<dbReference type="SUPFAM" id="SSF50182">
    <property type="entry name" value="Sm-like ribonucleoproteins"/>
    <property type="match status" value="1"/>
</dbReference>
<sequence length="308" mass="32969">MTAEQLSRPQVSRGRTAIRSVLALILAGILAGVSVEERWGPLRDLPHGLIDPIKALLVLLVGSLVVWVIERQVLRQSIDAASPFRRLAALRLLVRLGLYLAILLAVVAALGQSLSSLLVGGAFVTVIVGMAGQTFLGNLIAGIGLVIFRPFQMGDHIVLITDAYPVIASTFPHEAERAGYRGTVHDINLLYTHMLTDDGVPLVVPNGMVLQSAIETPSRQPDSTKRVRMRFDVDMAVPADILTQRAQDVLQELGSEVQVEVVDIGIDSYGVAVEVRGASSSASSLRHRMALALLPIIAALKASNAQSS</sequence>
<dbReference type="GO" id="GO:0016020">
    <property type="term" value="C:membrane"/>
    <property type="evidence" value="ECO:0007669"/>
    <property type="project" value="UniProtKB-SubCell"/>
</dbReference>
<dbReference type="Gene3D" id="2.30.30.60">
    <property type="match status" value="1"/>
</dbReference>
<organism evidence="7 8">
    <name type="scientific">Sulfobacillus acidophilus</name>
    <dbReference type="NCBI Taxonomy" id="53633"/>
    <lineage>
        <taxon>Bacteria</taxon>
        <taxon>Bacillati</taxon>
        <taxon>Bacillota</taxon>
        <taxon>Clostridia</taxon>
        <taxon>Eubacteriales</taxon>
        <taxon>Clostridiales Family XVII. Incertae Sedis</taxon>
        <taxon>Sulfobacillus</taxon>
    </lineage>
</organism>
<reference evidence="7 8" key="1">
    <citation type="journal article" date="2014" name="BMC Genomics">
        <title>Comparison of environmental and isolate Sulfobacillus genomes reveals diverse carbon, sulfur, nitrogen, and hydrogen metabolisms.</title>
        <authorList>
            <person name="Justice N.B."/>
            <person name="Norman A."/>
            <person name="Brown C.T."/>
            <person name="Singh A."/>
            <person name="Thomas B.C."/>
            <person name="Banfield J.F."/>
        </authorList>
    </citation>
    <scope>NUCLEOTIDE SEQUENCE [LARGE SCALE GENOMIC DNA]</scope>
    <source>
        <strain evidence="7">AMDSBA3</strain>
    </source>
</reference>
<gene>
    <name evidence="7" type="ORF">C7B45_05705</name>
</gene>
<dbReference type="PANTHER" id="PTHR30221">
    <property type="entry name" value="SMALL-CONDUCTANCE MECHANOSENSITIVE CHANNEL"/>
    <property type="match status" value="1"/>
</dbReference>
<evidence type="ECO:0000256" key="4">
    <source>
        <dbReference type="ARBA" id="ARBA00023136"/>
    </source>
</evidence>
<feature type="transmembrane region" description="Helical" evidence="5">
    <location>
        <begin position="117"/>
        <end position="148"/>
    </location>
</feature>
<accession>A0A2T2WKE0</accession>